<dbReference type="GO" id="GO:0005524">
    <property type="term" value="F:ATP binding"/>
    <property type="evidence" value="ECO:0007669"/>
    <property type="project" value="UniProtKB-KW"/>
</dbReference>
<evidence type="ECO:0000256" key="1">
    <source>
        <dbReference type="ARBA" id="ARBA00008894"/>
    </source>
</evidence>
<evidence type="ECO:0000256" key="3">
    <source>
        <dbReference type="ARBA" id="ARBA00022840"/>
    </source>
</evidence>
<dbReference type="InterPro" id="IPR032675">
    <property type="entry name" value="LRR_dom_sf"/>
</dbReference>
<gene>
    <name evidence="6" type="ORF">Cgig2_029344</name>
</gene>
<reference evidence="6" key="1">
    <citation type="submission" date="2022-04" db="EMBL/GenBank/DDBJ databases">
        <title>Carnegiea gigantea Genome sequencing and assembly v2.</title>
        <authorList>
            <person name="Copetti D."/>
            <person name="Sanderson M.J."/>
            <person name="Burquez A."/>
            <person name="Wojciechowski M.F."/>
        </authorList>
    </citation>
    <scope>NUCLEOTIDE SEQUENCE</scope>
    <source>
        <strain evidence="6">SGP5-SGP5p</strain>
        <tissue evidence="6">Aerial part</tissue>
    </source>
</reference>
<dbReference type="Proteomes" id="UP001153076">
    <property type="component" value="Unassembled WGS sequence"/>
</dbReference>
<keyword evidence="3" id="KW-0547">Nucleotide-binding</keyword>
<dbReference type="InterPro" id="IPR002182">
    <property type="entry name" value="NB-ARC"/>
</dbReference>
<organism evidence="6 7">
    <name type="scientific">Carnegiea gigantea</name>
    <dbReference type="NCBI Taxonomy" id="171969"/>
    <lineage>
        <taxon>Eukaryota</taxon>
        <taxon>Viridiplantae</taxon>
        <taxon>Streptophyta</taxon>
        <taxon>Embryophyta</taxon>
        <taxon>Tracheophyta</taxon>
        <taxon>Spermatophyta</taxon>
        <taxon>Magnoliopsida</taxon>
        <taxon>eudicotyledons</taxon>
        <taxon>Gunneridae</taxon>
        <taxon>Pentapetalae</taxon>
        <taxon>Caryophyllales</taxon>
        <taxon>Cactineae</taxon>
        <taxon>Cactaceae</taxon>
        <taxon>Cactoideae</taxon>
        <taxon>Echinocereeae</taxon>
        <taxon>Carnegiea</taxon>
    </lineage>
</organism>
<dbReference type="OrthoDB" id="1579323at2759"/>
<dbReference type="GO" id="GO:0043531">
    <property type="term" value="F:ADP binding"/>
    <property type="evidence" value="ECO:0007669"/>
    <property type="project" value="InterPro"/>
</dbReference>
<dbReference type="FunFam" id="3.40.50.300:FF:001091">
    <property type="entry name" value="Probable disease resistance protein At1g61300"/>
    <property type="match status" value="1"/>
</dbReference>
<dbReference type="GO" id="GO:0006952">
    <property type="term" value="P:defense response"/>
    <property type="evidence" value="ECO:0007669"/>
    <property type="project" value="UniProtKB-KW"/>
</dbReference>
<keyword evidence="2" id="KW-0611">Plant defense</keyword>
<comment type="caution">
    <text evidence="6">The sequence shown here is derived from an EMBL/GenBank/DDBJ whole genome shotgun (WGS) entry which is preliminary data.</text>
</comment>
<keyword evidence="3" id="KW-0067">ATP-binding</keyword>
<dbReference type="Gene3D" id="1.10.8.430">
    <property type="entry name" value="Helical domain of apoptotic protease-activating factors"/>
    <property type="match status" value="1"/>
</dbReference>
<evidence type="ECO:0000259" key="4">
    <source>
        <dbReference type="Pfam" id="PF00931"/>
    </source>
</evidence>
<dbReference type="InterPro" id="IPR027417">
    <property type="entry name" value="P-loop_NTPase"/>
</dbReference>
<dbReference type="Pfam" id="PF00931">
    <property type="entry name" value="NB-ARC"/>
    <property type="match status" value="1"/>
</dbReference>
<sequence>MEALLGADDFVEFESRNRVFNEILETLRDENVSLIGICGMGGIGKTKLVMEIGKTAKNEGIFDEVVMTMASQDPDIRRMQGILADMLRLEFKGTSEADRAAEISERLKKERRVLIILDDVWEKLNLADIGMPSTLDHKCCKLILTTRRAQVCDDMCCQRIFHLNVLDDSEALCLFSKHARITPDGNPQHHSKAKKVVKECGGLPLAIETVGSALRKKSLLDYDDAIRKLSHSAYADIESVDREIYPAIKLSVDYLNCKETVGCLTLFSLYPEDSTINLEGFTRIAFGIGLFENVNSVEEARQNTLRCVTRLLDACLLLPSQGTLESWKSFHRPIYKKWNNALESWKSFQQIYETWNNALVSDYGDIPSVKVHDIVRDVALWLSRMDKFFYMQKSPSKKQSKEYEDAIAISIKDCGLDCRLKCPKLKLLLVETDISGLQDGCFETMSALQVLKVDVVARSDTEIFAESAFPASIQHLHNLRTFLFNCFCHRYLIQYPAINITSPQSELSAAAYSFDRWCPGKHLSVIGMLKNLQILCLDSPHIEELPQEIEELSSLKLLDLSRCSNLEKIPRNVLSSLTAVEELYFGHESEVEKDVFLEITSLPHLTALTARVDCAGSLPTVSFRKPLRRYAICSANWHYPLWWSRNVVLDVADCSEMASLQQLFPQVEFLSIKRLRGIWENLLRKIDPRDVDCLVDTTKTCHVRPTPLFSNLQRLVLADMSETTRLFNSPSPPGWLPNLMEAEIGHYHGCQNIVPQIIPIGSKLQVLRVKDCLRLKRIFEFDPQHLRHITNEMSLLPSPCKLTLTDLHELKAIWKWPRQTETLDLTKNDSHDEICNLIPEAMFRSLNSLARLHICNCEEVEEVFQLFDHNDQKYKEQLSNLCALQLKGLSQLRYIWKGPHQNLHLCKLEHIILSDCSKLTSIFTPASATSLRKLRSIKISGCGALESIISPEEDELSTSAASLLMVASIDIPELEKIDISSCRKLKSILPVSILAQGLPQLTDISIAHCAKLEQVFGDAEGTLTNRDEIALNNLNRLKLENLPSLVHFSTTKGRLIWPSLKGLNVKRCPLLGKSFRIGQALDGFVHRKEQVSKPSCQAW</sequence>
<dbReference type="SUPFAM" id="SSF52058">
    <property type="entry name" value="L domain-like"/>
    <property type="match status" value="1"/>
</dbReference>
<dbReference type="SUPFAM" id="SSF52540">
    <property type="entry name" value="P-loop containing nucleoside triphosphate hydrolases"/>
    <property type="match status" value="1"/>
</dbReference>
<feature type="domain" description="Disease resistance protein At4g27190-like leucine-rich repeats" evidence="5">
    <location>
        <begin position="832"/>
        <end position="943"/>
    </location>
</feature>
<name>A0A9Q1QPP5_9CARY</name>
<evidence type="ECO:0000259" key="5">
    <source>
        <dbReference type="Pfam" id="PF23247"/>
    </source>
</evidence>
<proteinExistence type="inferred from homology"/>
<feature type="domain" description="NB-ARC" evidence="4">
    <location>
        <begin position="20"/>
        <end position="179"/>
    </location>
</feature>
<dbReference type="Gene3D" id="3.80.10.10">
    <property type="entry name" value="Ribonuclease Inhibitor"/>
    <property type="match status" value="3"/>
</dbReference>
<dbReference type="PANTHER" id="PTHR33463:SF198">
    <property type="entry name" value="RPP4C3"/>
    <property type="match status" value="1"/>
</dbReference>
<dbReference type="PRINTS" id="PR00364">
    <property type="entry name" value="DISEASERSIST"/>
</dbReference>
<dbReference type="PANTHER" id="PTHR33463">
    <property type="entry name" value="NB-ARC DOMAIN-CONTAINING PROTEIN-RELATED"/>
    <property type="match status" value="1"/>
</dbReference>
<comment type="similarity">
    <text evidence="1">Belongs to the disease resistance NB-LRR family.</text>
</comment>
<evidence type="ECO:0000313" key="6">
    <source>
        <dbReference type="EMBL" id="KAJ8449982.1"/>
    </source>
</evidence>
<dbReference type="InterPro" id="IPR050905">
    <property type="entry name" value="Plant_NBS-LRR"/>
</dbReference>
<evidence type="ECO:0000313" key="7">
    <source>
        <dbReference type="Proteomes" id="UP001153076"/>
    </source>
</evidence>
<keyword evidence="7" id="KW-1185">Reference proteome</keyword>
<evidence type="ECO:0000256" key="2">
    <source>
        <dbReference type="ARBA" id="ARBA00022821"/>
    </source>
</evidence>
<dbReference type="EMBL" id="JAKOGI010000018">
    <property type="protein sequence ID" value="KAJ8449982.1"/>
    <property type="molecule type" value="Genomic_DNA"/>
</dbReference>
<dbReference type="InterPro" id="IPR042197">
    <property type="entry name" value="Apaf_helical"/>
</dbReference>
<dbReference type="Pfam" id="PF23247">
    <property type="entry name" value="LRR_RPS2"/>
    <property type="match status" value="2"/>
</dbReference>
<dbReference type="AlphaFoldDB" id="A0A9Q1QPP5"/>
<evidence type="ECO:0008006" key="8">
    <source>
        <dbReference type="Google" id="ProtNLM"/>
    </source>
</evidence>
<feature type="domain" description="Disease resistance protein At4g27190-like leucine-rich repeats" evidence="5">
    <location>
        <begin position="970"/>
        <end position="1075"/>
    </location>
</feature>
<protein>
    <recommendedName>
        <fullName evidence="8">AAA+ ATPase domain-containing protein</fullName>
    </recommendedName>
</protein>
<dbReference type="InterPro" id="IPR057135">
    <property type="entry name" value="At4g27190-like_LRR"/>
</dbReference>
<dbReference type="Gene3D" id="3.40.50.300">
    <property type="entry name" value="P-loop containing nucleotide triphosphate hydrolases"/>
    <property type="match status" value="1"/>
</dbReference>
<accession>A0A9Q1QPP5</accession>